<dbReference type="EMBL" id="NAJO01000035">
    <property type="protein sequence ID" value="OQO00502.1"/>
    <property type="molecule type" value="Genomic_DNA"/>
</dbReference>
<reference evidence="3" key="1">
    <citation type="submission" date="2017-03" db="EMBL/GenBank/DDBJ databases">
        <title>Genomes of endolithic fungi from Antarctica.</title>
        <authorList>
            <person name="Coleine C."/>
            <person name="Masonjones S."/>
            <person name="Stajich J.E."/>
        </authorList>
    </citation>
    <scope>NUCLEOTIDE SEQUENCE [LARGE SCALE GENOMIC DNA]</scope>
    <source>
        <strain evidence="3">CCFEE 5527</strain>
    </source>
</reference>
<evidence type="ECO:0000259" key="1">
    <source>
        <dbReference type="Pfam" id="PF13924"/>
    </source>
</evidence>
<dbReference type="Pfam" id="PF13924">
    <property type="entry name" value="Lipocalin_5"/>
    <property type="match status" value="1"/>
</dbReference>
<evidence type="ECO:0000313" key="2">
    <source>
        <dbReference type="EMBL" id="OQO00502.1"/>
    </source>
</evidence>
<feature type="domain" description="Lipocalin-like" evidence="1">
    <location>
        <begin position="13"/>
        <end position="154"/>
    </location>
</feature>
<dbReference type="AlphaFoldDB" id="A0A1V8SNP0"/>
<name>A0A1V8SNP0_9PEZI</name>
<dbReference type="InParanoid" id="A0A1V8SNP0"/>
<accession>A0A1V8SNP0</accession>
<dbReference type="OrthoDB" id="3904217at2759"/>
<protein>
    <recommendedName>
        <fullName evidence="1">Lipocalin-like domain-containing protein</fullName>
    </recommendedName>
</protein>
<dbReference type="Proteomes" id="UP000192596">
    <property type="component" value="Unassembled WGS sequence"/>
</dbReference>
<evidence type="ECO:0000313" key="3">
    <source>
        <dbReference type="Proteomes" id="UP000192596"/>
    </source>
</evidence>
<sequence>MADLWKTHGSAVVGLWKCISFEIQDVNDAKQILGYPMGSDPLARVQVSPSGYLSAHLATPKTASASKDSDTVPVAETVLTGYCGYLTMFKDAEGLGWKTKVDIGSDRHPVGGFEERRLRYWEEGGKNFMELSPAREFPLPDGKMGKGVLIWEKIE</sequence>
<gene>
    <name evidence="2" type="ORF">B0A48_13852</name>
</gene>
<proteinExistence type="predicted"/>
<keyword evidence="3" id="KW-1185">Reference proteome</keyword>
<organism evidence="2 3">
    <name type="scientific">Cryoendolithus antarcticus</name>
    <dbReference type="NCBI Taxonomy" id="1507870"/>
    <lineage>
        <taxon>Eukaryota</taxon>
        <taxon>Fungi</taxon>
        <taxon>Dikarya</taxon>
        <taxon>Ascomycota</taxon>
        <taxon>Pezizomycotina</taxon>
        <taxon>Dothideomycetes</taxon>
        <taxon>Dothideomycetidae</taxon>
        <taxon>Cladosporiales</taxon>
        <taxon>Cladosporiaceae</taxon>
        <taxon>Cryoendolithus</taxon>
    </lineage>
</organism>
<dbReference type="InterPro" id="IPR024311">
    <property type="entry name" value="Lipocalin-like"/>
</dbReference>
<comment type="caution">
    <text evidence="2">The sequence shown here is derived from an EMBL/GenBank/DDBJ whole genome shotgun (WGS) entry which is preliminary data.</text>
</comment>